<dbReference type="PROSITE" id="PS51419">
    <property type="entry name" value="RAB"/>
    <property type="match status" value="1"/>
</dbReference>
<keyword evidence="1" id="KW-0547">Nucleotide-binding</keyword>
<dbReference type="InterPro" id="IPR001806">
    <property type="entry name" value="Small_GTPase"/>
</dbReference>
<sequence length="179" mass="19461">MLSQVRLVMVGDCGVGKTAIMRRYLNGYFCGDTAKGTPYSSTLGVDFGCKTVHLEGKRVRLQVWDTSGSARYGSVVSHYLHAADGVALVYDTTCAESFQRVQDYWLPLVKSYAPEAVRFLLVGNKCDLTSLKEVDAVAAQVCTASKCNCRSSTCLAYSLPTSTLLPVRFMVLKFGLSAS</sequence>
<dbReference type="CDD" id="cd00154">
    <property type="entry name" value="Rab"/>
    <property type="match status" value="1"/>
</dbReference>
<dbReference type="PRINTS" id="PR00449">
    <property type="entry name" value="RASTRNSFRMNG"/>
</dbReference>
<dbReference type="NCBIfam" id="TIGR00231">
    <property type="entry name" value="small_GTP"/>
    <property type="match status" value="1"/>
</dbReference>
<protein>
    <submittedName>
        <fullName evidence="3">P-loop containing nucleoside triphosphate hydrolase protein</fullName>
    </submittedName>
</protein>
<gene>
    <name evidence="3" type="ORF">JKP88DRAFT_157498</name>
</gene>
<dbReference type="InterPro" id="IPR050227">
    <property type="entry name" value="Rab"/>
</dbReference>
<dbReference type="FunFam" id="3.40.50.300:FF:001447">
    <property type="entry name" value="Ras-related protein Rab-1B"/>
    <property type="match status" value="1"/>
</dbReference>
<dbReference type="SMART" id="SM00175">
    <property type="entry name" value="RAB"/>
    <property type="match status" value="1"/>
</dbReference>
<dbReference type="AlphaFoldDB" id="A0A835YYU6"/>
<reference evidence="3" key="1">
    <citation type="submission" date="2021-02" db="EMBL/GenBank/DDBJ databases">
        <title>First Annotated Genome of the Yellow-green Alga Tribonema minus.</title>
        <authorList>
            <person name="Mahan K.M."/>
        </authorList>
    </citation>
    <scope>NUCLEOTIDE SEQUENCE</scope>
    <source>
        <strain evidence="3">UTEX B ZZ1240</strain>
    </source>
</reference>
<name>A0A835YYU6_9STRA</name>
<dbReference type="Gene3D" id="3.40.50.300">
    <property type="entry name" value="P-loop containing nucleotide triphosphate hydrolases"/>
    <property type="match status" value="1"/>
</dbReference>
<keyword evidence="2" id="KW-0342">GTP-binding</keyword>
<organism evidence="3 4">
    <name type="scientific">Tribonema minus</name>
    <dbReference type="NCBI Taxonomy" id="303371"/>
    <lineage>
        <taxon>Eukaryota</taxon>
        <taxon>Sar</taxon>
        <taxon>Stramenopiles</taxon>
        <taxon>Ochrophyta</taxon>
        <taxon>PX clade</taxon>
        <taxon>Xanthophyceae</taxon>
        <taxon>Tribonematales</taxon>
        <taxon>Tribonemataceae</taxon>
        <taxon>Tribonema</taxon>
    </lineage>
</organism>
<dbReference type="InterPro" id="IPR005225">
    <property type="entry name" value="Small_GTP-bd"/>
</dbReference>
<dbReference type="SMART" id="SM00173">
    <property type="entry name" value="RAS"/>
    <property type="match status" value="1"/>
</dbReference>
<keyword evidence="4" id="KW-1185">Reference proteome</keyword>
<dbReference type="PROSITE" id="PS51421">
    <property type="entry name" value="RAS"/>
    <property type="match status" value="1"/>
</dbReference>
<dbReference type="Pfam" id="PF00071">
    <property type="entry name" value="Ras"/>
    <property type="match status" value="1"/>
</dbReference>
<dbReference type="SUPFAM" id="SSF52540">
    <property type="entry name" value="P-loop containing nucleoside triphosphate hydrolases"/>
    <property type="match status" value="1"/>
</dbReference>
<dbReference type="OrthoDB" id="1436450at2759"/>
<evidence type="ECO:0000313" key="4">
    <source>
        <dbReference type="Proteomes" id="UP000664859"/>
    </source>
</evidence>
<evidence type="ECO:0000256" key="1">
    <source>
        <dbReference type="ARBA" id="ARBA00022741"/>
    </source>
</evidence>
<dbReference type="SMART" id="SM00174">
    <property type="entry name" value="RHO"/>
    <property type="match status" value="1"/>
</dbReference>
<dbReference type="EMBL" id="JAFCMP010000223">
    <property type="protein sequence ID" value="KAG5183253.1"/>
    <property type="molecule type" value="Genomic_DNA"/>
</dbReference>
<dbReference type="GO" id="GO:0003924">
    <property type="term" value="F:GTPase activity"/>
    <property type="evidence" value="ECO:0007669"/>
    <property type="project" value="InterPro"/>
</dbReference>
<dbReference type="PANTHER" id="PTHR47977">
    <property type="entry name" value="RAS-RELATED PROTEIN RAB"/>
    <property type="match status" value="1"/>
</dbReference>
<comment type="caution">
    <text evidence="3">The sequence shown here is derived from an EMBL/GenBank/DDBJ whole genome shotgun (WGS) entry which is preliminary data.</text>
</comment>
<accession>A0A835YYU6</accession>
<dbReference type="Proteomes" id="UP000664859">
    <property type="component" value="Unassembled WGS sequence"/>
</dbReference>
<dbReference type="InterPro" id="IPR027417">
    <property type="entry name" value="P-loop_NTPase"/>
</dbReference>
<keyword evidence="3" id="KW-0378">Hydrolase</keyword>
<dbReference type="GO" id="GO:0005525">
    <property type="term" value="F:GTP binding"/>
    <property type="evidence" value="ECO:0007669"/>
    <property type="project" value="UniProtKB-KW"/>
</dbReference>
<proteinExistence type="predicted"/>
<evidence type="ECO:0000313" key="3">
    <source>
        <dbReference type="EMBL" id="KAG5183253.1"/>
    </source>
</evidence>
<evidence type="ECO:0000256" key="2">
    <source>
        <dbReference type="ARBA" id="ARBA00023134"/>
    </source>
</evidence>